<dbReference type="EMBL" id="CADIJX010000003">
    <property type="protein sequence ID" value="CAB3647402.1"/>
    <property type="molecule type" value="Genomic_DNA"/>
</dbReference>
<organism evidence="4 5">
    <name type="scientific">Achromobacter pestifer</name>
    <dbReference type="NCBI Taxonomy" id="1353889"/>
    <lineage>
        <taxon>Bacteria</taxon>
        <taxon>Pseudomonadati</taxon>
        <taxon>Pseudomonadota</taxon>
        <taxon>Betaproteobacteria</taxon>
        <taxon>Burkholderiales</taxon>
        <taxon>Alcaligenaceae</taxon>
        <taxon>Achromobacter</taxon>
    </lineage>
</organism>
<evidence type="ECO:0000259" key="3">
    <source>
        <dbReference type="Pfam" id="PF13356"/>
    </source>
</evidence>
<comment type="similarity">
    <text evidence="1">Belongs to the 'phage' integrase family.</text>
</comment>
<reference evidence="4 5" key="1">
    <citation type="submission" date="2020-04" db="EMBL/GenBank/DDBJ databases">
        <authorList>
            <person name="De Canck E."/>
        </authorList>
    </citation>
    <scope>NUCLEOTIDE SEQUENCE [LARGE SCALE GENOMIC DNA]</scope>
    <source>
        <strain evidence="4 5">LMG 3431</strain>
    </source>
</reference>
<dbReference type="Gene3D" id="3.30.160.390">
    <property type="entry name" value="Integrase, DNA-binding domain"/>
    <property type="match status" value="1"/>
</dbReference>
<evidence type="ECO:0000313" key="5">
    <source>
        <dbReference type="Proteomes" id="UP000494108"/>
    </source>
</evidence>
<gene>
    <name evidence="4" type="ORF">LMG3431_02566</name>
</gene>
<keyword evidence="5" id="KW-1185">Reference proteome</keyword>
<dbReference type="PANTHER" id="PTHR30629:SF2">
    <property type="entry name" value="PROPHAGE INTEGRASE INTS-RELATED"/>
    <property type="match status" value="1"/>
</dbReference>
<dbReference type="InterPro" id="IPR050808">
    <property type="entry name" value="Phage_Integrase"/>
</dbReference>
<dbReference type="Pfam" id="PF13356">
    <property type="entry name" value="Arm-DNA-bind_3"/>
    <property type="match status" value="1"/>
</dbReference>
<accession>A0A6S6YWJ1</accession>
<dbReference type="InterPro" id="IPR025166">
    <property type="entry name" value="Integrase_DNA_bind_dom"/>
</dbReference>
<name>A0A6S6YWJ1_9BURK</name>
<dbReference type="GO" id="GO:0015074">
    <property type="term" value="P:DNA integration"/>
    <property type="evidence" value="ECO:0007669"/>
    <property type="project" value="UniProtKB-KW"/>
</dbReference>
<evidence type="ECO:0000256" key="2">
    <source>
        <dbReference type="ARBA" id="ARBA00022908"/>
    </source>
</evidence>
<dbReference type="InterPro" id="IPR038488">
    <property type="entry name" value="Integrase_DNA-bd_sf"/>
</dbReference>
<dbReference type="Proteomes" id="UP000494108">
    <property type="component" value="Unassembled WGS sequence"/>
</dbReference>
<evidence type="ECO:0000256" key="1">
    <source>
        <dbReference type="ARBA" id="ARBA00008857"/>
    </source>
</evidence>
<dbReference type="AlphaFoldDB" id="A0A6S6YWJ1"/>
<protein>
    <recommendedName>
        <fullName evidence="3">Integrase DNA-binding domain-containing protein</fullName>
    </recommendedName>
</protein>
<sequence>MSLGTYPAVGLREAREERDEAHALLAKGINPKVARKRKRQAVRLADENSFKAVYLRWLAQRKLELKEGRNSTLANSTHTCLTLP</sequence>
<feature type="domain" description="Integrase DNA-binding" evidence="3">
    <location>
        <begin position="1"/>
        <end position="37"/>
    </location>
</feature>
<dbReference type="PANTHER" id="PTHR30629">
    <property type="entry name" value="PROPHAGE INTEGRASE"/>
    <property type="match status" value="1"/>
</dbReference>
<proteinExistence type="inferred from homology"/>
<keyword evidence="2" id="KW-0229">DNA integration</keyword>
<evidence type="ECO:0000313" key="4">
    <source>
        <dbReference type="EMBL" id="CAB3647402.1"/>
    </source>
</evidence>